<keyword evidence="1 3" id="KW-0413">Isomerase</keyword>
<sequence>MLFLFLFAGSFIAKAQDNDVALETGAVKNDTVKRKMVKVDGVAAVVGDYIILESDIEKTLQGLKNQGYPSEDLTHCNLLGKLMEDKLYMHSAVQDSIEVSQAEIRAGVDRRIDYFMQQVNGDMKKLIELYGMETEGELREELSNIVKEQMLTERMRDKIIEEIEVTPEEVRTFFYAIPEEERPVFGESVELAQIVIKPDVPEEETQKVIERLRKMKEDVEDNGVRFSSKAMLYSEDPGSRTRGGLYVGITRKTQFAKEFVDVAFSLKEGEVSEPFQTDFGWHILTVDKIKGEQRDVRHILIRPEIPQSAIEAAKSEIDSIRSLLINDKISFEEAAKAYSDEKETKYDGGKLINPQTLDLKFELAKMDQEIHSNIYSLKEGEITTPILEDNERTGEVFYKIIKVNKRVPDHKADYSQDYTQIAELALRDKQLKEIKKWTEEKIEDTFINVGEDNRNCEFANNWLKN</sequence>
<dbReference type="Proteomes" id="UP001143543">
    <property type="component" value="Unassembled WGS sequence"/>
</dbReference>
<keyword evidence="1" id="KW-0697">Rotamase</keyword>
<evidence type="ECO:0000256" key="1">
    <source>
        <dbReference type="PROSITE-ProRule" id="PRU00278"/>
    </source>
</evidence>
<evidence type="ECO:0000313" key="4">
    <source>
        <dbReference type="Proteomes" id="UP001143543"/>
    </source>
</evidence>
<protein>
    <submittedName>
        <fullName evidence="3">Peptidylprolyl isomerase</fullName>
    </submittedName>
</protein>
<proteinExistence type="predicted"/>
<comment type="caution">
    <text evidence="3">The sequence shown here is derived from an EMBL/GenBank/DDBJ whole genome shotgun (WGS) entry which is preliminary data.</text>
</comment>
<dbReference type="InterPro" id="IPR050245">
    <property type="entry name" value="PrsA_foldase"/>
</dbReference>
<dbReference type="Gene3D" id="1.10.4030.10">
    <property type="entry name" value="Porin chaperone SurA, peptide-binding domain"/>
    <property type="match status" value="1"/>
</dbReference>
<dbReference type="Gene3D" id="3.10.50.40">
    <property type="match status" value="2"/>
</dbReference>
<dbReference type="PANTHER" id="PTHR47245">
    <property type="entry name" value="PEPTIDYLPROLYL ISOMERASE"/>
    <property type="match status" value="1"/>
</dbReference>
<reference evidence="3" key="1">
    <citation type="submission" date="2022-07" db="EMBL/GenBank/DDBJ databases">
        <title>Taxonomy of Novel Oxalotrophic and Methylotrophic Bacteria.</title>
        <authorList>
            <person name="Sahin N."/>
            <person name="Tani A."/>
        </authorList>
    </citation>
    <scope>NUCLEOTIDE SEQUENCE</scope>
    <source>
        <strain evidence="3">Y10</strain>
    </source>
</reference>
<gene>
    <name evidence="3" type="primary">surA</name>
    <name evidence="3" type="ORF">Y10_28640</name>
</gene>
<dbReference type="InterPro" id="IPR000297">
    <property type="entry name" value="PPIase_PpiC"/>
</dbReference>
<dbReference type="GO" id="GO:0016853">
    <property type="term" value="F:isomerase activity"/>
    <property type="evidence" value="ECO:0007669"/>
    <property type="project" value="UniProtKB-KW"/>
</dbReference>
<dbReference type="PROSITE" id="PS50198">
    <property type="entry name" value="PPIC_PPIASE_2"/>
    <property type="match status" value="2"/>
</dbReference>
<keyword evidence="4" id="KW-1185">Reference proteome</keyword>
<dbReference type="Pfam" id="PF00639">
    <property type="entry name" value="Rotamase"/>
    <property type="match status" value="2"/>
</dbReference>
<dbReference type="SUPFAM" id="SSF109998">
    <property type="entry name" value="Triger factor/SurA peptide-binding domain-like"/>
    <property type="match status" value="1"/>
</dbReference>
<feature type="domain" description="PpiC" evidence="2">
    <location>
        <begin position="186"/>
        <end position="288"/>
    </location>
</feature>
<dbReference type="PANTHER" id="PTHR47245:SF2">
    <property type="entry name" value="PEPTIDYL-PROLYL CIS-TRANS ISOMERASE HP_0175-RELATED"/>
    <property type="match status" value="1"/>
</dbReference>
<evidence type="ECO:0000259" key="2">
    <source>
        <dbReference type="PROSITE" id="PS50198"/>
    </source>
</evidence>
<dbReference type="InterPro" id="IPR027304">
    <property type="entry name" value="Trigger_fact/SurA_dom_sf"/>
</dbReference>
<accession>A0ABQ5MM54</accession>
<name>A0ABQ5MM54_9FLAO</name>
<evidence type="ECO:0000313" key="3">
    <source>
        <dbReference type="EMBL" id="GLB50496.1"/>
    </source>
</evidence>
<organism evidence="3 4">
    <name type="scientific">Neptunitalea lumnitzerae</name>
    <dbReference type="NCBI Taxonomy" id="2965509"/>
    <lineage>
        <taxon>Bacteria</taxon>
        <taxon>Pseudomonadati</taxon>
        <taxon>Bacteroidota</taxon>
        <taxon>Flavobacteriia</taxon>
        <taxon>Flavobacteriales</taxon>
        <taxon>Flavobacteriaceae</taxon>
        <taxon>Neptunitalea</taxon>
    </lineage>
</organism>
<feature type="domain" description="PpiC" evidence="2">
    <location>
        <begin position="291"/>
        <end position="386"/>
    </location>
</feature>
<dbReference type="InterPro" id="IPR046357">
    <property type="entry name" value="PPIase_dom_sf"/>
</dbReference>
<dbReference type="SUPFAM" id="SSF54534">
    <property type="entry name" value="FKBP-like"/>
    <property type="match status" value="2"/>
</dbReference>
<dbReference type="EMBL" id="BRVO01000003">
    <property type="protein sequence ID" value="GLB50496.1"/>
    <property type="molecule type" value="Genomic_DNA"/>
</dbReference>